<gene>
    <name evidence="1" type="ORF">RJ40_06490</name>
</gene>
<proteinExistence type="predicted"/>
<accession>A0A8A3S5N5</accession>
<name>A0A8A3S5N5_9EURY</name>
<keyword evidence="2" id="KW-1185">Reference proteome</keyword>
<protein>
    <submittedName>
        <fullName evidence="1">Uncharacterized protein</fullName>
    </submittedName>
</protein>
<reference evidence="1" key="2">
    <citation type="submission" date="2019-02" db="EMBL/GenBank/DDBJ databases">
        <authorList>
            <person name="Chen S.-C."/>
            <person name="Chien H.-H."/>
            <person name="Lai M.-C."/>
        </authorList>
    </citation>
    <scope>NUCLEOTIDE SEQUENCE</scope>
    <source>
        <strain evidence="1">N2F9704</strain>
    </source>
</reference>
<evidence type="ECO:0000313" key="1">
    <source>
        <dbReference type="EMBL" id="QSZ67169.1"/>
    </source>
</evidence>
<evidence type="ECO:0000313" key="2">
    <source>
        <dbReference type="Proteomes" id="UP001042704"/>
    </source>
</evidence>
<dbReference type="KEGG" id="maqe:RJ40_06490"/>
<reference evidence="1" key="1">
    <citation type="journal article" date="2001" name="Int. J. Syst. Evol. Microbiol.">
        <title>Methanofollis aquaemaris sp. nov., a methanogen isolated from an aquaculture fish pond.</title>
        <authorList>
            <person name="Lai M.C."/>
            <person name="Chen S.C."/>
        </authorList>
    </citation>
    <scope>NUCLEOTIDE SEQUENCE</scope>
    <source>
        <strain evidence="1">N2F9704</strain>
    </source>
</reference>
<dbReference type="EMBL" id="CP036172">
    <property type="protein sequence ID" value="QSZ67169.1"/>
    <property type="molecule type" value="Genomic_DNA"/>
</dbReference>
<dbReference type="RefSeq" id="WP_265582543.1">
    <property type="nucleotide sequence ID" value="NZ_CP036172.1"/>
</dbReference>
<dbReference type="Proteomes" id="UP001042704">
    <property type="component" value="Chromosome"/>
</dbReference>
<dbReference type="GeneID" id="76423995"/>
<sequence>MDPDHTIPADSPDLARTIAALANSGGGRVFIRGDTDTARTALLNALKEVVPMPTCPEGNPAPRPAHQGIARPAEISIQQVGEENGLLIMVTSGASLCTVDGVVPIFENGVVRTLSLTEVVRRAGSGG</sequence>
<organism evidence="1 2">
    <name type="scientific">Methanofollis aquaemaris</name>
    <dbReference type="NCBI Taxonomy" id="126734"/>
    <lineage>
        <taxon>Archaea</taxon>
        <taxon>Methanobacteriati</taxon>
        <taxon>Methanobacteriota</taxon>
        <taxon>Stenosarchaea group</taxon>
        <taxon>Methanomicrobia</taxon>
        <taxon>Methanomicrobiales</taxon>
        <taxon>Methanomicrobiaceae</taxon>
        <taxon>Methanofollis</taxon>
    </lineage>
</organism>
<dbReference type="AlphaFoldDB" id="A0A8A3S5N5"/>